<dbReference type="Proteomes" id="UP000827549">
    <property type="component" value="Chromosome 4"/>
</dbReference>
<reference evidence="2" key="1">
    <citation type="submission" date="2023-10" db="EMBL/GenBank/DDBJ databases">
        <authorList>
            <person name="Noh H."/>
        </authorList>
    </citation>
    <scope>NUCLEOTIDE SEQUENCE</scope>
    <source>
        <strain evidence="2">DUCC4014</strain>
    </source>
</reference>
<protein>
    <submittedName>
        <fullName evidence="2">Uncharacterized protein</fullName>
    </submittedName>
</protein>
<name>A0AAF1BLW0_9TREE</name>
<feature type="region of interest" description="Disordered" evidence="1">
    <location>
        <begin position="92"/>
        <end position="118"/>
    </location>
</feature>
<dbReference type="Gene3D" id="3.30.160.20">
    <property type="match status" value="1"/>
</dbReference>
<organism evidence="2 3">
    <name type="scientific">Vanrija pseudolonga</name>
    <dbReference type="NCBI Taxonomy" id="143232"/>
    <lineage>
        <taxon>Eukaryota</taxon>
        <taxon>Fungi</taxon>
        <taxon>Dikarya</taxon>
        <taxon>Basidiomycota</taxon>
        <taxon>Agaricomycotina</taxon>
        <taxon>Tremellomycetes</taxon>
        <taxon>Trichosporonales</taxon>
        <taxon>Trichosporonaceae</taxon>
        <taxon>Vanrija</taxon>
    </lineage>
</organism>
<gene>
    <name evidence="2" type="ORF">LOC62_04G006179</name>
</gene>
<evidence type="ECO:0000256" key="1">
    <source>
        <dbReference type="SAM" id="MobiDB-lite"/>
    </source>
</evidence>
<proteinExistence type="predicted"/>
<keyword evidence="3" id="KW-1185">Reference proteome</keyword>
<dbReference type="RefSeq" id="XP_062628727.1">
    <property type="nucleotide sequence ID" value="XM_062772743.1"/>
</dbReference>
<sequence>MPSKPNPSYGSLKFTKSCERLEQYLEDQGLPPPHYKITSETKHAHGSVYTLYRCDLTLPGYPYTAKSARQSTKNLAKGHAAYLGYSSHRNVSGQAKERIKKRNKQYLPTQPGGLDPGEEEQDKVFEYNGAPLAFHVPGHNKLTNGGILVEEEDAVFLILDGTASQPARPQADLELLERIKSRYSDRPIVAVSRPAKKVRFSLPPSKPPLPTFTEVVERKRSDLIPKQARPTKVPPVVAGPQSARGGAAGTETTKEKEAVVKVEKTDPASPPAKSEPKGSTIKKAGRAPDEPVKKNVKRERC</sequence>
<accession>A0AAF1BLW0</accession>
<dbReference type="SUPFAM" id="SSF54768">
    <property type="entry name" value="dsRNA-binding domain-like"/>
    <property type="match status" value="1"/>
</dbReference>
<feature type="region of interest" description="Disordered" evidence="1">
    <location>
        <begin position="222"/>
        <end position="301"/>
    </location>
</feature>
<dbReference type="GeneID" id="87809405"/>
<dbReference type="EMBL" id="CP086717">
    <property type="protein sequence ID" value="WOO82695.1"/>
    <property type="molecule type" value="Genomic_DNA"/>
</dbReference>
<feature type="compositionally biased region" description="Basic and acidic residues" evidence="1">
    <location>
        <begin position="252"/>
        <end position="266"/>
    </location>
</feature>
<evidence type="ECO:0000313" key="2">
    <source>
        <dbReference type="EMBL" id="WOO82695.1"/>
    </source>
</evidence>
<evidence type="ECO:0000313" key="3">
    <source>
        <dbReference type="Proteomes" id="UP000827549"/>
    </source>
</evidence>
<dbReference type="AlphaFoldDB" id="A0AAF1BLW0"/>